<keyword evidence="1" id="KW-0472">Membrane</keyword>
<accession>X0XSK5</accession>
<keyword evidence="1" id="KW-1133">Transmembrane helix</keyword>
<gene>
    <name evidence="2" type="ORF">S01H1_69399</name>
</gene>
<feature type="non-terminal residue" evidence="2">
    <location>
        <position position="36"/>
    </location>
</feature>
<feature type="transmembrane region" description="Helical" evidence="1">
    <location>
        <begin position="12"/>
        <end position="30"/>
    </location>
</feature>
<name>X0XSK5_9ZZZZ</name>
<proteinExistence type="predicted"/>
<organism evidence="2">
    <name type="scientific">marine sediment metagenome</name>
    <dbReference type="NCBI Taxonomy" id="412755"/>
    <lineage>
        <taxon>unclassified sequences</taxon>
        <taxon>metagenomes</taxon>
        <taxon>ecological metagenomes</taxon>
    </lineage>
</organism>
<protein>
    <submittedName>
        <fullName evidence="2">Uncharacterized protein</fullName>
    </submittedName>
</protein>
<evidence type="ECO:0000313" key="2">
    <source>
        <dbReference type="EMBL" id="GAG39623.1"/>
    </source>
</evidence>
<comment type="caution">
    <text evidence="2">The sequence shown here is derived from an EMBL/GenBank/DDBJ whole genome shotgun (WGS) entry which is preliminary data.</text>
</comment>
<dbReference type="EMBL" id="BARS01046077">
    <property type="protein sequence ID" value="GAG39623.1"/>
    <property type="molecule type" value="Genomic_DNA"/>
</dbReference>
<reference evidence="2" key="1">
    <citation type="journal article" date="2014" name="Front. Microbiol.">
        <title>High frequency of phylogenetically diverse reductive dehalogenase-homologous genes in deep subseafloor sedimentary metagenomes.</title>
        <authorList>
            <person name="Kawai M."/>
            <person name="Futagami T."/>
            <person name="Toyoda A."/>
            <person name="Takaki Y."/>
            <person name="Nishi S."/>
            <person name="Hori S."/>
            <person name="Arai W."/>
            <person name="Tsubouchi T."/>
            <person name="Morono Y."/>
            <person name="Uchiyama I."/>
            <person name="Ito T."/>
            <person name="Fujiyama A."/>
            <person name="Inagaki F."/>
            <person name="Takami H."/>
        </authorList>
    </citation>
    <scope>NUCLEOTIDE SEQUENCE</scope>
    <source>
        <strain evidence="2">Expedition CK06-06</strain>
    </source>
</reference>
<dbReference type="AlphaFoldDB" id="X0XSK5"/>
<evidence type="ECO:0000256" key="1">
    <source>
        <dbReference type="SAM" id="Phobius"/>
    </source>
</evidence>
<keyword evidence="1" id="KW-0812">Transmembrane</keyword>
<sequence length="36" mass="4227">MQYRYEKEAYQFLAVYRFLGYALAVLFSQVSPTMAA</sequence>